<accession>A0AAV5E0T1</accession>
<name>A0AAV5E0T1_ELECO</name>
<dbReference type="EMBL" id="BQKI01000072">
    <property type="protein sequence ID" value="GJN16077.1"/>
    <property type="molecule type" value="Genomic_DNA"/>
</dbReference>
<dbReference type="AlphaFoldDB" id="A0AAV5E0T1"/>
<evidence type="ECO:0000313" key="1">
    <source>
        <dbReference type="EMBL" id="GJN16077.1"/>
    </source>
</evidence>
<reference evidence="1" key="1">
    <citation type="journal article" date="2018" name="DNA Res.">
        <title>Multiple hybrid de novo genome assembly of finger millet, an orphan allotetraploid crop.</title>
        <authorList>
            <person name="Hatakeyama M."/>
            <person name="Aluri S."/>
            <person name="Balachadran M.T."/>
            <person name="Sivarajan S.R."/>
            <person name="Patrignani A."/>
            <person name="Gruter S."/>
            <person name="Poveda L."/>
            <person name="Shimizu-Inatsugi R."/>
            <person name="Baeten J."/>
            <person name="Francoijs K.J."/>
            <person name="Nataraja K.N."/>
            <person name="Reddy Y.A.N."/>
            <person name="Phadnis S."/>
            <person name="Ravikumar R.L."/>
            <person name="Schlapbach R."/>
            <person name="Sreeman S.M."/>
            <person name="Shimizu K.K."/>
        </authorList>
    </citation>
    <scope>NUCLEOTIDE SEQUENCE</scope>
</reference>
<protein>
    <submittedName>
        <fullName evidence="1">Uncharacterized protein</fullName>
    </submittedName>
</protein>
<organism evidence="1 2">
    <name type="scientific">Eleusine coracana subsp. coracana</name>
    <dbReference type="NCBI Taxonomy" id="191504"/>
    <lineage>
        <taxon>Eukaryota</taxon>
        <taxon>Viridiplantae</taxon>
        <taxon>Streptophyta</taxon>
        <taxon>Embryophyta</taxon>
        <taxon>Tracheophyta</taxon>
        <taxon>Spermatophyta</taxon>
        <taxon>Magnoliopsida</taxon>
        <taxon>Liliopsida</taxon>
        <taxon>Poales</taxon>
        <taxon>Poaceae</taxon>
        <taxon>PACMAD clade</taxon>
        <taxon>Chloridoideae</taxon>
        <taxon>Cynodonteae</taxon>
        <taxon>Eleusininae</taxon>
        <taxon>Eleusine</taxon>
    </lineage>
</organism>
<comment type="caution">
    <text evidence="1">The sequence shown here is derived from an EMBL/GenBank/DDBJ whole genome shotgun (WGS) entry which is preliminary data.</text>
</comment>
<keyword evidence="2" id="KW-1185">Reference proteome</keyword>
<sequence length="111" mass="11801">MAVPAVVVVVVVVMDQDLKSHDEALALAGTARRAPPAAAPTRPTRWFTAAAPPSSPRWKMLCLLGSMAAEEWGRGGGWRALTSLLLRTCSAMEATNCVGWRVEKGRGVMGI</sequence>
<gene>
    <name evidence="1" type="primary">gb03027</name>
    <name evidence="1" type="ORF">PR202_gb03027</name>
</gene>
<proteinExistence type="predicted"/>
<dbReference type="Proteomes" id="UP001054889">
    <property type="component" value="Unassembled WGS sequence"/>
</dbReference>
<reference evidence="1" key="2">
    <citation type="submission" date="2021-12" db="EMBL/GenBank/DDBJ databases">
        <title>Resequencing data analysis of finger millet.</title>
        <authorList>
            <person name="Hatakeyama M."/>
            <person name="Aluri S."/>
            <person name="Balachadran M.T."/>
            <person name="Sivarajan S.R."/>
            <person name="Poveda L."/>
            <person name="Shimizu-Inatsugi R."/>
            <person name="Schlapbach R."/>
            <person name="Sreeman S.M."/>
            <person name="Shimizu K.K."/>
        </authorList>
    </citation>
    <scope>NUCLEOTIDE SEQUENCE</scope>
</reference>
<evidence type="ECO:0000313" key="2">
    <source>
        <dbReference type="Proteomes" id="UP001054889"/>
    </source>
</evidence>